<proteinExistence type="predicted"/>
<keyword evidence="3" id="KW-0808">Transferase</keyword>
<dbReference type="AlphaFoldDB" id="A0A1H6CTZ9"/>
<feature type="transmembrane region" description="Helical" evidence="2">
    <location>
        <begin position="166"/>
        <end position="185"/>
    </location>
</feature>
<dbReference type="EMBL" id="FNVU01000010">
    <property type="protein sequence ID" value="SEG76015.1"/>
    <property type="molecule type" value="Genomic_DNA"/>
</dbReference>
<keyword evidence="3" id="KW-0012">Acyltransferase</keyword>
<gene>
    <name evidence="3" type="ORF">SAMN05216223_11039</name>
</gene>
<evidence type="ECO:0000313" key="4">
    <source>
        <dbReference type="Proteomes" id="UP000236754"/>
    </source>
</evidence>
<keyword evidence="4" id="KW-1185">Reference proteome</keyword>
<keyword evidence="2" id="KW-0812">Transmembrane</keyword>
<dbReference type="GO" id="GO:0016746">
    <property type="term" value="F:acyltransferase activity"/>
    <property type="evidence" value="ECO:0007669"/>
    <property type="project" value="UniProtKB-KW"/>
</dbReference>
<feature type="compositionally biased region" description="Pro residues" evidence="1">
    <location>
        <begin position="45"/>
        <end position="59"/>
    </location>
</feature>
<dbReference type="OrthoDB" id="7054180at2"/>
<keyword evidence="2" id="KW-0472">Membrane</keyword>
<sequence length="450" mass="46942">MTTPSPRPDDPRATPPAGSGEGPAARSVAPGQAPPSGAEPGVPEQVPPPGAEAVVPPPGTAADPAPATPGQRGSAGEDGSAGAPAPVETVYSAAEAVYNRAPRANRSAGSAASSVVALLRRTATVALLLALIPVAGAVLVAVTVLGAPVSSLTRGPWRQTRFTGFALLYLLVDLAGLALATALFLRDPCATPAARGRRQVTAFAALARLLALLRRTAARVFRLRVEITPALPPRDGPHRTPLLVLVRHAGLGDSFLLLQVLLTEAGLLPHTVLKGMLRADPCLDVLLGRVPHRFLPPASGTATDGIASLAAGLRAGDALVLFPEGGNFTPRRHRRAIAGLRRRGLRRRADRASRLHYVLPPRDGGALAALAAAPTADVVFVTHAGLDIIDSPRAAWSALPLRRPVRAHWWRIPAAAVPPGQEARSEWLLAQWERVDRWTAAHAVAQTPHV</sequence>
<protein>
    <submittedName>
        <fullName evidence="3">Acyltransferase</fullName>
    </submittedName>
</protein>
<evidence type="ECO:0000256" key="2">
    <source>
        <dbReference type="SAM" id="Phobius"/>
    </source>
</evidence>
<evidence type="ECO:0000313" key="3">
    <source>
        <dbReference type="EMBL" id="SEG76015.1"/>
    </source>
</evidence>
<reference evidence="3 4" key="1">
    <citation type="submission" date="2016-10" db="EMBL/GenBank/DDBJ databases">
        <authorList>
            <person name="de Groot N.N."/>
        </authorList>
    </citation>
    <scope>NUCLEOTIDE SEQUENCE [LARGE SCALE GENOMIC DNA]</scope>
    <source>
        <strain evidence="3 4">CGMCC 4.2023</strain>
    </source>
</reference>
<feature type="region of interest" description="Disordered" evidence="1">
    <location>
        <begin position="1"/>
        <end position="85"/>
    </location>
</feature>
<keyword evidence="2" id="KW-1133">Transmembrane helix</keyword>
<feature type="compositionally biased region" description="Low complexity" evidence="1">
    <location>
        <begin position="60"/>
        <end position="70"/>
    </location>
</feature>
<evidence type="ECO:0000256" key="1">
    <source>
        <dbReference type="SAM" id="MobiDB-lite"/>
    </source>
</evidence>
<accession>A0A1H6CTZ9</accession>
<dbReference type="Proteomes" id="UP000236754">
    <property type="component" value="Unassembled WGS sequence"/>
</dbReference>
<feature type="transmembrane region" description="Helical" evidence="2">
    <location>
        <begin position="125"/>
        <end position="146"/>
    </location>
</feature>
<name>A0A1H6CTZ9_9ACTN</name>
<organism evidence="3 4">
    <name type="scientific">Actinacidiphila yanglinensis</name>
    <dbReference type="NCBI Taxonomy" id="310779"/>
    <lineage>
        <taxon>Bacteria</taxon>
        <taxon>Bacillati</taxon>
        <taxon>Actinomycetota</taxon>
        <taxon>Actinomycetes</taxon>
        <taxon>Kitasatosporales</taxon>
        <taxon>Streptomycetaceae</taxon>
        <taxon>Actinacidiphila</taxon>
    </lineage>
</organism>